<dbReference type="PIRSF" id="PIRSF004682">
    <property type="entry name" value="GmhB"/>
    <property type="match status" value="1"/>
</dbReference>
<feature type="binding site" evidence="10">
    <location>
        <position position="105"/>
    </location>
    <ligand>
        <name>Zn(2+)</name>
        <dbReference type="ChEBI" id="CHEBI:29105"/>
    </ligand>
</feature>
<keyword evidence="10" id="KW-0460">Magnesium</keyword>
<comment type="cofactor">
    <cofactor evidence="10">
        <name>Zn(2+)</name>
        <dbReference type="ChEBI" id="CHEBI:29105"/>
    </cofactor>
</comment>
<dbReference type="InterPro" id="IPR006549">
    <property type="entry name" value="HAD-SF_hydro_IIIA"/>
</dbReference>
<keyword evidence="4 7" id="KW-0378">Hydrolase</keyword>
<dbReference type="GO" id="GO:0005975">
    <property type="term" value="P:carbohydrate metabolic process"/>
    <property type="evidence" value="ECO:0007669"/>
    <property type="project" value="InterPro"/>
</dbReference>
<sequence length="178" mass="20402">MSEKPEQKAIFLDRDGTINLDKNGYTYKIADFKLAPTVLTALKRLSKTDYKIIIITNQSGLGRKYYTEKDLHKLHRFMWEKFTKAGIRLDHIYYCPHLPQNNCACRKPKPGMLLQAVKDFGISLHHSWLIGDDDKDVILGREANVKTIKIGKNTKNQIKPLHTVKTLNQAADIILKAL</sequence>
<dbReference type="Gene3D" id="3.40.50.1000">
    <property type="entry name" value="HAD superfamily/HAD-like"/>
    <property type="match status" value="1"/>
</dbReference>
<comment type="similarity">
    <text evidence="7">Belongs to the gmhB family.</text>
</comment>
<feature type="binding site" evidence="10">
    <location>
        <position position="95"/>
    </location>
    <ligand>
        <name>Zn(2+)</name>
        <dbReference type="ChEBI" id="CHEBI:29105"/>
    </ligand>
</feature>
<proteinExistence type="inferred from homology"/>
<evidence type="ECO:0000256" key="3">
    <source>
        <dbReference type="ARBA" id="ARBA00022723"/>
    </source>
</evidence>
<organism evidence="11 12">
    <name type="scientific">Candidatus Kerfeldbacteria bacterium RIFOXYB2_FULL_38_14</name>
    <dbReference type="NCBI Taxonomy" id="1798547"/>
    <lineage>
        <taxon>Bacteria</taxon>
        <taxon>Candidatus Kerfeldiibacteriota</taxon>
    </lineage>
</organism>
<dbReference type="Pfam" id="PF13242">
    <property type="entry name" value="Hydrolase_like"/>
    <property type="match status" value="1"/>
</dbReference>
<comment type="cofactor">
    <cofactor evidence="10">
        <name>Mg(2+)</name>
        <dbReference type="ChEBI" id="CHEBI:18420"/>
    </cofactor>
</comment>
<evidence type="ECO:0000256" key="4">
    <source>
        <dbReference type="ARBA" id="ARBA00022801"/>
    </source>
</evidence>
<feature type="binding site" evidence="10">
    <location>
        <position position="13"/>
    </location>
    <ligand>
        <name>Mg(2+)</name>
        <dbReference type="ChEBI" id="CHEBI:18420"/>
    </ligand>
</feature>
<feature type="binding site" evidence="10">
    <location>
        <position position="132"/>
    </location>
    <ligand>
        <name>Mg(2+)</name>
        <dbReference type="ChEBI" id="CHEBI:18420"/>
    </ligand>
</feature>
<reference evidence="11 12" key="1">
    <citation type="journal article" date="2016" name="Nat. Commun.">
        <title>Thousands of microbial genomes shed light on interconnected biogeochemical processes in an aquifer system.</title>
        <authorList>
            <person name="Anantharaman K."/>
            <person name="Brown C.T."/>
            <person name="Hug L.A."/>
            <person name="Sharon I."/>
            <person name="Castelle C.J."/>
            <person name="Probst A.J."/>
            <person name="Thomas B.C."/>
            <person name="Singh A."/>
            <person name="Wilkins M.J."/>
            <person name="Karaoz U."/>
            <person name="Brodie E.L."/>
            <person name="Williams K.H."/>
            <person name="Hubbard S.S."/>
            <person name="Banfield J.F."/>
        </authorList>
    </citation>
    <scope>NUCLEOTIDE SEQUENCE [LARGE SCALE GENOMIC DNA]</scope>
</reference>
<evidence type="ECO:0000256" key="2">
    <source>
        <dbReference type="ARBA" id="ARBA00022490"/>
    </source>
</evidence>
<dbReference type="GO" id="GO:0005737">
    <property type="term" value="C:cytoplasm"/>
    <property type="evidence" value="ECO:0007669"/>
    <property type="project" value="UniProtKB-SubCell"/>
</dbReference>
<evidence type="ECO:0000256" key="8">
    <source>
        <dbReference type="PIRSR" id="PIRSR004682-1"/>
    </source>
</evidence>
<dbReference type="EMBL" id="MHKI01000025">
    <property type="protein sequence ID" value="OGY86107.1"/>
    <property type="molecule type" value="Genomic_DNA"/>
</dbReference>
<dbReference type="InterPro" id="IPR023214">
    <property type="entry name" value="HAD_sf"/>
</dbReference>
<gene>
    <name evidence="11" type="ORF">A2319_01380</name>
</gene>
<dbReference type="CDD" id="cd07503">
    <property type="entry name" value="HAD_HisB-N"/>
    <property type="match status" value="1"/>
</dbReference>
<evidence type="ECO:0000256" key="10">
    <source>
        <dbReference type="PIRSR" id="PIRSR004682-4"/>
    </source>
</evidence>
<keyword evidence="10" id="KW-0862">Zinc</keyword>
<evidence type="ECO:0000256" key="5">
    <source>
        <dbReference type="ARBA" id="ARBA00023277"/>
    </source>
</evidence>
<evidence type="ECO:0000313" key="11">
    <source>
        <dbReference type="EMBL" id="OGY86107.1"/>
    </source>
</evidence>
<accession>A0A1G2BD22</accession>
<dbReference type="Proteomes" id="UP000176420">
    <property type="component" value="Unassembled WGS sequence"/>
</dbReference>
<feature type="binding site" evidence="10">
    <location>
        <position position="97"/>
    </location>
    <ligand>
        <name>Zn(2+)</name>
        <dbReference type="ChEBI" id="CHEBI:29105"/>
    </ligand>
</feature>
<feature type="site" description="Contributes to substrate recognition" evidence="9">
    <location>
        <position position="106"/>
    </location>
</feature>
<dbReference type="NCBIfam" id="TIGR00213">
    <property type="entry name" value="GmhB_yaeD"/>
    <property type="match status" value="1"/>
</dbReference>
<dbReference type="GO" id="GO:0016791">
    <property type="term" value="F:phosphatase activity"/>
    <property type="evidence" value="ECO:0007669"/>
    <property type="project" value="InterPro"/>
</dbReference>
<dbReference type="InterPro" id="IPR004446">
    <property type="entry name" value="Heptose_bisP_phosphatase"/>
</dbReference>
<evidence type="ECO:0000256" key="7">
    <source>
        <dbReference type="PIRNR" id="PIRNR004682"/>
    </source>
</evidence>
<feature type="active site" description="Proton donor" evidence="8">
    <location>
        <position position="15"/>
    </location>
</feature>
<feature type="site" description="Stabilizes the phosphoryl group" evidence="9">
    <location>
        <position position="107"/>
    </location>
</feature>
<evidence type="ECO:0000313" key="12">
    <source>
        <dbReference type="Proteomes" id="UP000176420"/>
    </source>
</evidence>
<evidence type="ECO:0000256" key="9">
    <source>
        <dbReference type="PIRSR" id="PIRSR004682-3"/>
    </source>
</evidence>
<comment type="caution">
    <text evidence="11">The sequence shown here is derived from an EMBL/GenBank/DDBJ whole genome shotgun (WGS) entry which is preliminary data.</text>
</comment>
<keyword evidence="5 7" id="KW-0119">Carbohydrate metabolism</keyword>
<comment type="subcellular location">
    <subcellularLocation>
        <location evidence="1 7">Cytoplasm</location>
    </subcellularLocation>
</comment>
<keyword evidence="3 10" id="KW-0479">Metal-binding</keyword>
<feature type="binding site" evidence="10">
    <location>
        <position position="103"/>
    </location>
    <ligand>
        <name>Zn(2+)</name>
        <dbReference type="ChEBI" id="CHEBI:29105"/>
    </ligand>
</feature>
<dbReference type="EC" id="3.1.3.-" evidence="7"/>
<evidence type="ECO:0000256" key="1">
    <source>
        <dbReference type="ARBA" id="ARBA00004496"/>
    </source>
</evidence>
<dbReference type="AlphaFoldDB" id="A0A1G2BD22"/>
<dbReference type="InterPro" id="IPR036412">
    <property type="entry name" value="HAD-like_sf"/>
</dbReference>
<feature type="active site" description="Proton donor" evidence="8">
    <location>
        <position position="13"/>
    </location>
</feature>
<dbReference type="NCBIfam" id="TIGR01662">
    <property type="entry name" value="HAD-SF-IIIA"/>
    <property type="match status" value="1"/>
</dbReference>
<dbReference type="PANTHER" id="PTHR42891:SF1">
    <property type="entry name" value="D-GLYCERO-BETA-D-MANNO-HEPTOSE-1,7-BISPHOSPHATE 7-PHOSPHATASE"/>
    <property type="match status" value="1"/>
</dbReference>
<dbReference type="SUPFAM" id="SSF56784">
    <property type="entry name" value="HAD-like"/>
    <property type="match status" value="1"/>
</dbReference>
<dbReference type="PANTHER" id="PTHR42891">
    <property type="entry name" value="D-GLYCERO-BETA-D-MANNO-HEPTOSE-1,7-BISPHOSPHATE 7-PHOSPHATASE"/>
    <property type="match status" value="1"/>
</dbReference>
<dbReference type="NCBIfam" id="TIGR01656">
    <property type="entry name" value="Histidinol-ppas"/>
    <property type="match status" value="1"/>
</dbReference>
<feature type="site" description="Stabilizes the phosphoryl group" evidence="9">
    <location>
        <position position="56"/>
    </location>
</feature>
<protein>
    <recommendedName>
        <fullName evidence="6 7">D,D-heptose 1,7-bisphosphate phosphatase</fullName>
        <ecNumber evidence="7">3.1.3.-</ecNumber>
    </recommendedName>
</protein>
<name>A0A1G2BD22_9BACT</name>
<feature type="binding site" evidence="10">
    <location>
        <position position="15"/>
    </location>
    <ligand>
        <name>Mg(2+)</name>
        <dbReference type="ChEBI" id="CHEBI:18420"/>
    </ligand>
</feature>
<dbReference type="GO" id="GO:0046872">
    <property type="term" value="F:metal ion binding"/>
    <property type="evidence" value="ECO:0007669"/>
    <property type="project" value="UniProtKB-KW"/>
</dbReference>
<evidence type="ECO:0000256" key="6">
    <source>
        <dbReference type="ARBA" id="ARBA00031828"/>
    </source>
</evidence>
<keyword evidence="2 7" id="KW-0963">Cytoplasm</keyword>
<dbReference type="InterPro" id="IPR006543">
    <property type="entry name" value="Histidinol-phos"/>
</dbReference>
<dbReference type="NCBIfam" id="NF006506">
    <property type="entry name" value="PRK08942.1"/>
    <property type="match status" value="1"/>
</dbReference>